<keyword evidence="1" id="KW-0812">Transmembrane</keyword>
<name>A0ABS6MNM7_9GAMM</name>
<dbReference type="Pfam" id="PF10754">
    <property type="entry name" value="DUF2569"/>
    <property type="match status" value="1"/>
</dbReference>
<organism evidence="2 3">
    <name type="scientific">Arsukibacterium indicum</name>
    <dbReference type="NCBI Taxonomy" id="2848612"/>
    <lineage>
        <taxon>Bacteria</taxon>
        <taxon>Pseudomonadati</taxon>
        <taxon>Pseudomonadota</taxon>
        <taxon>Gammaproteobacteria</taxon>
        <taxon>Chromatiales</taxon>
        <taxon>Chromatiaceae</taxon>
        <taxon>Arsukibacterium</taxon>
    </lineage>
</organism>
<dbReference type="Proteomes" id="UP000704611">
    <property type="component" value="Unassembled WGS sequence"/>
</dbReference>
<evidence type="ECO:0000313" key="2">
    <source>
        <dbReference type="EMBL" id="MBV2130417.1"/>
    </source>
</evidence>
<feature type="transmembrane region" description="Helical" evidence="1">
    <location>
        <begin position="130"/>
        <end position="148"/>
    </location>
</feature>
<keyword evidence="1" id="KW-1133">Transmembrane helix</keyword>
<gene>
    <name evidence="2" type="ORF">KQY15_15080</name>
</gene>
<evidence type="ECO:0000313" key="3">
    <source>
        <dbReference type="Proteomes" id="UP000704611"/>
    </source>
</evidence>
<dbReference type="RefSeq" id="WP_217670612.1">
    <property type="nucleotide sequence ID" value="NZ_JAHRID010000007.1"/>
</dbReference>
<dbReference type="InterPro" id="IPR019690">
    <property type="entry name" value="DUF2569"/>
</dbReference>
<evidence type="ECO:0000256" key="1">
    <source>
        <dbReference type="SAM" id="Phobius"/>
    </source>
</evidence>
<keyword evidence="3" id="KW-1185">Reference proteome</keyword>
<accession>A0ABS6MNM7</accession>
<reference evidence="2 3" key="1">
    <citation type="submission" date="2021-06" db="EMBL/GenBank/DDBJ databases">
        <title>Rheinheimera indica sp. nov., isolated from deep-sea sediment.</title>
        <authorList>
            <person name="Wang Z."/>
            <person name="Zhang X.-Y."/>
        </authorList>
    </citation>
    <scope>NUCLEOTIDE SEQUENCE [LARGE SCALE GENOMIC DNA]</scope>
    <source>
        <strain evidence="2 3">SM2107</strain>
    </source>
</reference>
<keyword evidence="1" id="KW-0472">Membrane</keyword>
<comment type="caution">
    <text evidence="2">The sequence shown here is derived from an EMBL/GenBank/DDBJ whole genome shotgun (WGS) entry which is preliminary data.</text>
</comment>
<dbReference type="EMBL" id="JAHRID010000007">
    <property type="protein sequence ID" value="MBV2130417.1"/>
    <property type="molecule type" value="Genomic_DNA"/>
</dbReference>
<proteinExistence type="predicted"/>
<feature type="transmembrane region" description="Helical" evidence="1">
    <location>
        <begin position="95"/>
        <end position="118"/>
    </location>
</feature>
<sequence>MSESKDLQGLGGWLILVGIGITLSPFIMLFQVAPLYFEIFTSGSFEALTTEGSASYIPMWGALLMSEIVYNACLVVLGFYVMYLFYTKHYLFPRFYIGMVVIVFVFTIINSWMVTLVIEDTEMFDPETTRALVRTAIVALIWIPYMLISERVKQTFVRGVIQQPANSLSV</sequence>
<protein>
    <submittedName>
        <fullName evidence="2">DUF2569 domain-containing protein</fullName>
    </submittedName>
</protein>
<feature type="transmembrane region" description="Helical" evidence="1">
    <location>
        <begin position="57"/>
        <end position="83"/>
    </location>
</feature>
<feature type="transmembrane region" description="Helical" evidence="1">
    <location>
        <begin position="12"/>
        <end position="37"/>
    </location>
</feature>